<gene>
    <name evidence="1" type="ORF">ECPE_LOCUS1898</name>
</gene>
<protein>
    <submittedName>
        <fullName evidence="3">Hydrogenase maturation protease</fullName>
    </submittedName>
</protein>
<dbReference type="AlphaFoldDB" id="A0A183A4L2"/>
<reference evidence="3" key="1">
    <citation type="submission" date="2016-06" db="UniProtKB">
        <authorList>
            <consortium name="WormBaseParasite"/>
        </authorList>
    </citation>
    <scope>IDENTIFICATION</scope>
</reference>
<sequence length="114" mass="12134">MKILEKDANRSEQELTARFVLGFGTRDGSRIPVVGATVGGPDTGLIFAPVPFEVAGETWAGMPVARIPELGTLTEGGFIPLWTTLTSGVLICEDRWVSGTLIRLEGTTGDPFVT</sequence>
<keyword evidence="2" id="KW-1185">Reference proteome</keyword>
<dbReference type="Proteomes" id="UP000272942">
    <property type="component" value="Unassembled WGS sequence"/>
</dbReference>
<dbReference type="EMBL" id="UZAN01018501">
    <property type="protein sequence ID" value="VDP48989.1"/>
    <property type="molecule type" value="Genomic_DNA"/>
</dbReference>
<reference evidence="1 2" key="2">
    <citation type="submission" date="2018-11" db="EMBL/GenBank/DDBJ databases">
        <authorList>
            <consortium name="Pathogen Informatics"/>
        </authorList>
    </citation>
    <scope>NUCLEOTIDE SEQUENCE [LARGE SCALE GENOMIC DNA]</scope>
    <source>
        <strain evidence="1 2">Egypt</strain>
    </source>
</reference>
<organism evidence="3">
    <name type="scientific">Echinostoma caproni</name>
    <dbReference type="NCBI Taxonomy" id="27848"/>
    <lineage>
        <taxon>Eukaryota</taxon>
        <taxon>Metazoa</taxon>
        <taxon>Spiralia</taxon>
        <taxon>Lophotrochozoa</taxon>
        <taxon>Platyhelminthes</taxon>
        <taxon>Trematoda</taxon>
        <taxon>Digenea</taxon>
        <taxon>Plagiorchiida</taxon>
        <taxon>Echinostomata</taxon>
        <taxon>Echinostomatoidea</taxon>
        <taxon>Echinostomatidae</taxon>
        <taxon>Echinostoma</taxon>
    </lineage>
</organism>
<name>A0A183A4L2_9TREM</name>
<evidence type="ECO:0000313" key="3">
    <source>
        <dbReference type="WBParaSite" id="ECPE_0000189701-mRNA-1"/>
    </source>
</evidence>
<accession>A0A183A4L2</accession>
<evidence type="ECO:0000313" key="2">
    <source>
        <dbReference type="Proteomes" id="UP000272942"/>
    </source>
</evidence>
<proteinExistence type="predicted"/>
<evidence type="ECO:0000313" key="1">
    <source>
        <dbReference type="EMBL" id="VDP48989.1"/>
    </source>
</evidence>
<dbReference type="WBParaSite" id="ECPE_0000189701-mRNA-1">
    <property type="protein sequence ID" value="ECPE_0000189701-mRNA-1"/>
    <property type="gene ID" value="ECPE_0000189701"/>
</dbReference>